<protein>
    <submittedName>
        <fullName evidence="3">Uncharacterized protein</fullName>
    </submittedName>
</protein>
<evidence type="ECO:0000313" key="4">
    <source>
        <dbReference type="Proteomes" id="UP000199387"/>
    </source>
</evidence>
<evidence type="ECO:0000256" key="1">
    <source>
        <dbReference type="SAM" id="MobiDB-lite"/>
    </source>
</evidence>
<name>A0A1G6NHJ1_9BACL</name>
<organism evidence="3 4">
    <name type="scientific">Melghirimyces thermohalophilus</name>
    <dbReference type="NCBI Taxonomy" id="1236220"/>
    <lineage>
        <taxon>Bacteria</taxon>
        <taxon>Bacillati</taxon>
        <taxon>Bacillota</taxon>
        <taxon>Bacilli</taxon>
        <taxon>Bacillales</taxon>
        <taxon>Thermoactinomycetaceae</taxon>
        <taxon>Melghirimyces</taxon>
    </lineage>
</organism>
<keyword evidence="2" id="KW-0472">Membrane</keyword>
<gene>
    <name evidence="3" type="ORF">SAMN04488112_11320</name>
</gene>
<keyword evidence="2" id="KW-1133">Transmembrane helix</keyword>
<feature type="transmembrane region" description="Helical" evidence="2">
    <location>
        <begin position="35"/>
        <end position="58"/>
    </location>
</feature>
<evidence type="ECO:0000313" key="3">
    <source>
        <dbReference type="EMBL" id="SDC67343.1"/>
    </source>
</evidence>
<dbReference type="AlphaFoldDB" id="A0A1G6NHJ1"/>
<dbReference type="EMBL" id="FMZA01000013">
    <property type="protein sequence ID" value="SDC67343.1"/>
    <property type="molecule type" value="Genomic_DNA"/>
</dbReference>
<proteinExistence type="predicted"/>
<keyword evidence="4" id="KW-1185">Reference proteome</keyword>
<reference evidence="3 4" key="1">
    <citation type="submission" date="2016-10" db="EMBL/GenBank/DDBJ databases">
        <authorList>
            <person name="de Groot N.N."/>
        </authorList>
    </citation>
    <scope>NUCLEOTIDE SEQUENCE [LARGE SCALE GENOMIC DNA]</scope>
    <source>
        <strain evidence="3 4">DSM 45514</strain>
    </source>
</reference>
<dbReference type="STRING" id="1236220.SAMN04488112_11320"/>
<dbReference type="Proteomes" id="UP000199387">
    <property type="component" value="Unassembled WGS sequence"/>
</dbReference>
<feature type="region of interest" description="Disordered" evidence="1">
    <location>
        <begin position="1"/>
        <end position="21"/>
    </location>
</feature>
<accession>A0A1G6NHJ1</accession>
<keyword evidence="2" id="KW-0812">Transmembrane</keyword>
<sequence length="59" mass="7000">MGEEKPEEELMGKRKSSPRFDSISRRRHPYHCLYILKYTFAAIFFWNAFISMLPGFVIG</sequence>
<evidence type="ECO:0000256" key="2">
    <source>
        <dbReference type="SAM" id="Phobius"/>
    </source>
</evidence>